<accession>A0A1T4PVF3</accession>
<protein>
    <submittedName>
        <fullName evidence="1">Uncharacterized protein</fullName>
    </submittedName>
</protein>
<dbReference type="Proteomes" id="UP000190367">
    <property type="component" value="Unassembled WGS sequence"/>
</dbReference>
<proteinExistence type="predicted"/>
<organism evidence="1 2">
    <name type="scientific">Chitinophaga eiseniae</name>
    <dbReference type="NCBI Taxonomy" id="634771"/>
    <lineage>
        <taxon>Bacteria</taxon>
        <taxon>Pseudomonadati</taxon>
        <taxon>Bacteroidota</taxon>
        <taxon>Chitinophagia</taxon>
        <taxon>Chitinophagales</taxon>
        <taxon>Chitinophagaceae</taxon>
        <taxon>Chitinophaga</taxon>
    </lineage>
</organism>
<dbReference type="STRING" id="634771.SAMN04488128_10226"/>
<sequence>MKKIKLEDFHLEHEDLLSRDDLKKIFGGLSGSPIGSAIILCTVTFSGSWPPVGSLYRYDFGCNREMDSCNTEAIERCESSAAFYGGKCESVSCSY</sequence>
<reference evidence="2" key="1">
    <citation type="submission" date="2017-02" db="EMBL/GenBank/DDBJ databases">
        <authorList>
            <person name="Varghese N."/>
            <person name="Submissions S."/>
        </authorList>
    </citation>
    <scope>NUCLEOTIDE SEQUENCE [LARGE SCALE GENOMIC DNA]</scope>
    <source>
        <strain evidence="2">DSM 22224</strain>
    </source>
</reference>
<dbReference type="RefSeq" id="WP_078668628.1">
    <property type="nucleotide sequence ID" value="NZ_FUWZ01000002.1"/>
</dbReference>
<evidence type="ECO:0000313" key="1">
    <source>
        <dbReference type="EMBL" id="SJZ95544.1"/>
    </source>
</evidence>
<dbReference type="EMBL" id="FUWZ01000002">
    <property type="protein sequence ID" value="SJZ95544.1"/>
    <property type="molecule type" value="Genomic_DNA"/>
</dbReference>
<dbReference type="AlphaFoldDB" id="A0A1T4PVF3"/>
<keyword evidence="2" id="KW-1185">Reference proteome</keyword>
<evidence type="ECO:0000313" key="2">
    <source>
        <dbReference type="Proteomes" id="UP000190367"/>
    </source>
</evidence>
<name>A0A1T4PVF3_9BACT</name>
<gene>
    <name evidence="1" type="ORF">SAMN04488128_10226</name>
</gene>
<dbReference type="OrthoDB" id="1520520at2"/>